<dbReference type="Pfam" id="PF06627">
    <property type="entry name" value="DUF1153"/>
    <property type="match status" value="1"/>
</dbReference>
<evidence type="ECO:0000256" key="1">
    <source>
        <dbReference type="SAM" id="MobiDB-lite"/>
    </source>
</evidence>
<accession>A0A1G1TCR2</accession>
<sequence length="74" mass="8229">MSHSHSDFFDTDGRPEPADVASLEAERKLKVWAVLNAVDQGLMSNDEACLAYGISRSEMETHRAGWLDFESGSR</sequence>
<dbReference type="Gene3D" id="1.10.10.10">
    <property type="entry name" value="Winged helix-like DNA-binding domain superfamily/Winged helix DNA-binding domain"/>
    <property type="match status" value="1"/>
</dbReference>
<dbReference type="OrthoDB" id="885711at2"/>
<feature type="region of interest" description="Disordered" evidence="1">
    <location>
        <begin position="1"/>
        <end position="20"/>
    </location>
</feature>
<name>A0A1G1TCR2_9BACT</name>
<dbReference type="Proteomes" id="UP000177791">
    <property type="component" value="Unassembled WGS sequence"/>
</dbReference>
<dbReference type="EMBL" id="MDZC01000014">
    <property type="protein sequence ID" value="OGX88663.1"/>
    <property type="molecule type" value="Genomic_DNA"/>
</dbReference>
<comment type="caution">
    <text evidence="2">The sequence shown here is derived from an EMBL/GenBank/DDBJ whole genome shotgun (WGS) entry which is preliminary data.</text>
</comment>
<protein>
    <submittedName>
        <fullName evidence="2">Uncharacterized protein</fullName>
    </submittedName>
</protein>
<organism evidence="2 3">
    <name type="scientific">Hymenobacter glacialis</name>
    <dbReference type="NCBI Taxonomy" id="1908236"/>
    <lineage>
        <taxon>Bacteria</taxon>
        <taxon>Pseudomonadati</taxon>
        <taxon>Bacteroidota</taxon>
        <taxon>Cytophagia</taxon>
        <taxon>Cytophagales</taxon>
        <taxon>Hymenobacteraceae</taxon>
        <taxon>Hymenobacter</taxon>
    </lineage>
</organism>
<dbReference type="AlphaFoldDB" id="A0A1G1TCR2"/>
<keyword evidence="3" id="KW-1185">Reference proteome</keyword>
<dbReference type="InterPro" id="IPR009534">
    <property type="entry name" value="DUF1153"/>
</dbReference>
<proteinExistence type="predicted"/>
<dbReference type="InterPro" id="IPR036388">
    <property type="entry name" value="WH-like_DNA-bd_sf"/>
</dbReference>
<evidence type="ECO:0000313" key="3">
    <source>
        <dbReference type="Proteomes" id="UP000177791"/>
    </source>
</evidence>
<gene>
    <name evidence="2" type="ORF">BEN48_08540</name>
</gene>
<feature type="compositionally biased region" description="Basic and acidic residues" evidence="1">
    <location>
        <begin position="1"/>
        <end position="17"/>
    </location>
</feature>
<evidence type="ECO:0000313" key="2">
    <source>
        <dbReference type="EMBL" id="OGX88663.1"/>
    </source>
</evidence>
<reference evidence="2 3" key="1">
    <citation type="submission" date="2016-08" db="EMBL/GenBank/DDBJ databases">
        <title>Hymenobacter coccineus sp. nov., Hymenobacter lapidarius sp. nov. and Hymenobacter glacialis sp. nov., isolated from Antarctic soil.</title>
        <authorList>
            <person name="Sedlacek I."/>
            <person name="Kralova S."/>
            <person name="Kyrova K."/>
            <person name="Maslanova I."/>
            <person name="Stankova E."/>
            <person name="Vrbovska V."/>
            <person name="Nemec M."/>
            <person name="Bartak M."/>
            <person name="Svec P."/>
            <person name="Busse H.-J."/>
            <person name="Pantucek R."/>
        </authorList>
    </citation>
    <scope>NUCLEOTIDE SEQUENCE [LARGE SCALE GENOMIC DNA]</scope>
    <source>
        <strain evidence="2 3">CCM 8648</strain>
    </source>
</reference>
<dbReference type="RefSeq" id="WP_070732017.1">
    <property type="nucleotide sequence ID" value="NZ_MDZC01000014.1"/>
</dbReference>